<dbReference type="PROSITE" id="PS00455">
    <property type="entry name" value="AMP_BINDING"/>
    <property type="match status" value="1"/>
</dbReference>
<feature type="domain" description="AMP-dependent synthetase/ligase" evidence="1">
    <location>
        <begin position="10"/>
        <end position="380"/>
    </location>
</feature>
<dbReference type="PANTHER" id="PTHR43767">
    <property type="entry name" value="LONG-CHAIN-FATTY-ACID--COA LIGASE"/>
    <property type="match status" value="1"/>
</dbReference>
<dbReference type="InterPro" id="IPR020845">
    <property type="entry name" value="AMP-binding_CS"/>
</dbReference>
<comment type="caution">
    <text evidence="3">The sequence shown here is derived from an EMBL/GenBank/DDBJ whole genome shotgun (WGS) entry which is preliminary data.</text>
</comment>
<feature type="domain" description="AMP-binding enzyme C-terminal" evidence="2">
    <location>
        <begin position="430"/>
        <end position="505"/>
    </location>
</feature>
<dbReference type="InterPro" id="IPR042099">
    <property type="entry name" value="ANL_N_sf"/>
</dbReference>
<dbReference type="SUPFAM" id="SSF56801">
    <property type="entry name" value="Acetyl-CoA synthetase-like"/>
    <property type="match status" value="1"/>
</dbReference>
<name>A0A8J7CF16_9BACT</name>
<gene>
    <name evidence="3" type="ORF">IFK94_12270</name>
</gene>
<dbReference type="EMBL" id="JACXWD010000048">
    <property type="protein sequence ID" value="MBD3868894.1"/>
    <property type="molecule type" value="Genomic_DNA"/>
</dbReference>
<dbReference type="InterPro" id="IPR025110">
    <property type="entry name" value="AMP-bd_C"/>
</dbReference>
<organism evidence="3 4">
    <name type="scientific">Candidatus Polarisedimenticola svalbardensis</name>
    <dbReference type="NCBI Taxonomy" id="2886004"/>
    <lineage>
        <taxon>Bacteria</taxon>
        <taxon>Pseudomonadati</taxon>
        <taxon>Acidobacteriota</taxon>
        <taxon>Candidatus Polarisedimenticolia</taxon>
        <taxon>Candidatus Polarisedimenticolales</taxon>
        <taxon>Candidatus Polarisedimenticolaceae</taxon>
        <taxon>Candidatus Polarisedimenticola</taxon>
    </lineage>
</organism>
<evidence type="ECO:0000313" key="3">
    <source>
        <dbReference type="EMBL" id="MBD3868894.1"/>
    </source>
</evidence>
<dbReference type="Gene3D" id="3.40.50.12780">
    <property type="entry name" value="N-terminal domain of ligase-like"/>
    <property type="match status" value="1"/>
</dbReference>
<dbReference type="Pfam" id="PF13193">
    <property type="entry name" value="AMP-binding_C"/>
    <property type="match status" value="1"/>
</dbReference>
<dbReference type="InterPro" id="IPR000873">
    <property type="entry name" value="AMP-dep_synth/lig_dom"/>
</dbReference>
<reference evidence="3 4" key="1">
    <citation type="submission" date="2020-08" db="EMBL/GenBank/DDBJ databases">
        <title>Acidobacteriota in marine sediments use diverse sulfur dissimilation pathways.</title>
        <authorList>
            <person name="Wasmund K."/>
        </authorList>
    </citation>
    <scope>NUCLEOTIDE SEQUENCE [LARGE SCALE GENOMIC DNA]</scope>
    <source>
        <strain evidence="3">MAG AM4</strain>
    </source>
</reference>
<dbReference type="GO" id="GO:0016878">
    <property type="term" value="F:acid-thiol ligase activity"/>
    <property type="evidence" value="ECO:0007669"/>
    <property type="project" value="UniProtKB-ARBA"/>
</dbReference>
<evidence type="ECO:0000313" key="4">
    <source>
        <dbReference type="Proteomes" id="UP000648239"/>
    </source>
</evidence>
<proteinExistence type="predicted"/>
<accession>A0A8J7CF16</accession>
<dbReference type="Gene3D" id="3.30.300.30">
    <property type="match status" value="1"/>
</dbReference>
<protein>
    <submittedName>
        <fullName evidence="3">AMP-binding protein</fullName>
    </submittedName>
</protein>
<sequence length="514" mass="55179">MKSDLVHQFLETWVAADPEAILVTERDGNKTYSEVETGANRIARILVDCKLRKGDRVALIAPNSSLYIEAYYGILKAGGIVVALDAGGDLESQAARLADCTPTGIICSGPQVRRGLQLAARLDLGFVLSLDVSVPAARSGLGDATLLIDGPEALPASGAEPLNLQMDPGDRAAIVYTSGSTGKPRGVILSHRNLVANTVSINSYLGLTAADSILAVLPFHYVYGKSLLNTHVAAGGRVVIENRFLYPQEALNTMEQQAVSGFSGVPSTFAILLNKSNFEQRELPALRYVTQAGGAMAPAMQERLLKAIPGKEIYIMYGATEASARLSYLPPSDLKARVGSIGKAIPGVELTVRRDDGTVAGPDEVGELVARGDNIMEGYWNAPAETAEVLTDLGYHTGDLARRDTDGFLYIVGRSREMIKSGAHRISPKEIEEAIARNPTVDEVAVKGVADEMLGESIHAFITLRAGRPCSEREIQEWCRGQIAPHKTPHQVHFIETFPRNASGKIDKLALSSR</sequence>
<evidence type="ECO:0000259" key="1">
    <source>
        <dbReference type="Pfam" id="PF00501"/>
    </source>
</evidence>
<dbReference type="PANTHER" id="PTHR43767:SF1">
    <property type="entry name" value="NONRIBOSOMAL PEPTIDE SYNTHASE PES1 (EUROFUNG)-RELATED"/>
    <property type="match status" value="1"/>
</dbReference>
<dbReference type="Proteomes" id="UP000648239">
    <property type="component" value="Unassembled WGS sequence"/>
</dbReference>
<dbReference type="InterPro" id="IPR050237">
    <property type="entry name" value="ATP-dep_AMP-bd_enzyme"/>
</dbReference>
<dbReference type="InterPro" id="IPR045851">
    <property type="entry name" value="AMP-bd_C_sf"/>
</dbReference>
<dbReference type="Pfam" id="PF00501">
    <property type="entry name" value="AMP-binding"/>
    <property type="match status" value="1"/>
</dbReference>
<evidence type="ECO:0000259" key="2">
    <source>
        <dbReference type="Pfam" id="PF13193"/>
    </source>
</evidence>
<dbReference type="AlphaFoldDB" id="A0A8J7CF16"/>